<evidence type="ECO:0008006" key="3">
    <source>
        <dbReference type="Google" id="ProtNLM"/>
    </source>
</evidence>
<dbReference type="Gramene" id="Mp5g02360.1">
    <property type="protein sequence ID" value="Mp5g02360.1.cds"/>
    <property type="gene ID" value="Mp5g02360"/>
</dbReference>
<protein>
    <recommendedName>
        <fullName evidence="3">Ribosomal protein L7Ae/L30e/S12e/Gadd45 domain-containing protein</fullName>
    </recommendedName>
</protein>
<proteinExistence type="predicted"/>
<dbReference type="Gene3D" id="3.30.1330.30">
    <property type="match status" value="1"/>
</dbReference>
<dbReference type="PANTHER" id="PTHR47903">
    <property type="entry name" value="OS07G0636400 PROTEIN"/>
    <property type="match status" value="1"/>
</dbReference>
<reference evidence="2" key="1">
    <citation type="journal article" date="2017" name="Cell">
        <title>Insights into land plant evolution garnered from the Marchantia polymorpha genome.</title>
        <authorList>
            <person name="Bowman J.L."/>
            <person name="Kohchi T."/>
            <person name="Yamato K.T."/>
            <person name="Jenkins J."/>
            <person name="Shu S."/>
            <person name="Ishizaki K."/>
            <person name="Yamaoka S."/>
            <person name="Nishihama R."/>
            <person name="Nakamura Y."/>
            <person name="Berger F."/>
            <person name="Adam C."/>
            <person name="Aki S.S."/>
            <person name="Althoff F."/>
            <person name="Araki T."/>
            <person name="Arteaga-Vazquez M.A."/>
            <person name="Balasubrmanian S."/>
            <person name="Barry K."/>
            <person name="Bauer D."/>
            <person name="Boehm C.R."/>
            <person name="Briginshaw L."/>
            <person name="Caballero-Perez J."/>
            <person name="Catarino B."/>
            <person name="Chen F."/>
            <person name="Chiyoda S."/>
            <person name="Chovatia M."/>
            <person name="Davies K.M."/>
            <person name="Delmans M."/>
            <person name="Demura T."/>
            <person name="Dierschke T."/>
            <person name="Dolan L."/>
            <person name="Dorantes-Acosta A.E."/>
            <person name="Eklund D.M."/>
            <person name="Florent S.N."/>
            <person name="Flores-Sandoval E."/>
            <person name="Fujiyama A."/>
            <person name="Fukuzawa H."/>
            <person name="Galik B."/>
            <person name="Grimanelli D."/>
            <person name="Grimwood J."/>
            <person name="Grossniklaus U."/>
            <person name="Hamada T."/>
            <person name="Haseloff J."/>
            <person name="Hetherington A.J."/>
            <person name="Higo A."/>
            <person name="Hirakawa Y."/>
            <person name="Hundley H.N."/>
            <person name="Ikeda Y."/>
            <person name="Inoue K."/>
            <person name="Inoue S.I."/>
            <person name="Ishida S."/>
            <person name="Jia Q."/>
            <person name="Kakita M."/>
            <person name="Kanazawa T."/>
            <person name="Kawai Y."/>
            <person name="Kawashima T."/>
            <person name="Kennedy M."/>
            <person name="Kinose K."/>
            <person name="Kinoshita T."/>
            <person name="Kohara Y."/>
            <person name="Koide E."/>
            <person name="Komatsu K."/>
            <person name="Kopischke S."/>
            <person name="Kubo M."/>
            <person name="Kyozuka J."/>
            <person name="Lagercrantz U."/>
            <person name="Lin S.S."/>
            <person name="Lindquist E."/>
            <person name="Lipzen A.M."/>
            <person name="Lu C.W."/>
            <person name="De Luna E."/>
            <person name="Martienssen R.A."/>
            <person name="Minamino N."/>
            <person name="Mizutani M."/>
            <person name="Mizutani M."/>
            <person name="Mochizuki N."/>
            <person name="Monte I."/>
            <person name="Mosher R."/>
            <person name="Nagasaki H."/>
            <person name="Nakagami H."/>
            <person name="Naramoto S."/>
            <person name="Nishitani K."/>
            <person name="Ohtani M."/>
            <person name="Okamoto T."/>
            <person name="Okumura M."/>
            <person name="Phillips J."/>
            <person name="Pollak B."/>
            <person name="Reinders A."/>
            <person name="Rovekamp M."/>
            <person name="Sano R."/>
            <person name="Sawa S."/>
            <person name="Schmid M.W."/>
            <person name="Shirakawa M."/>
            <person name="Solano R."/>
            <person name="Spunde A."/>
            <person name="Suetsugu N."/>
            <person name="Sugano S."/>
            <person name="Sugiyama A."/>
            <person name="Sun R."/>
            <person name="Suzuki Y."/>
            <person name="Takenaka M."/>
            <person name="Takezawa D."/>
            <person name="Tomogane H."/>
            <person name="Tsuzuki M."/>
            <person name="Ueda T."/>
            <person name="Umeda M."/>
            <person name="Ward J.M."/>
            <person name="Watanabe Y."/>
            <person name="Yazaki K."/>
            <person name="Yokoyama R."/>
            <person name="Yoshitake Y."/>
            <person name="Yotsui I."/>
            <person name="Zachgo S."/>
            <person name="Schmutz J."/>
        </authorList>
    </citation>
    <scope>NUCLEOTIDE SEQUENCE [LARGE SCALE GENOMIC DNA]</scope>
    <source>
        <strain evidence="2">Tak-1</strain>
    </source>
</reference>
<dbReference type="SUPFAM" id="SSF55315">
    <property type="entry name" value="L30e-like"/>
    <property type="match status" value="1"/>
</dbReference>
<dbReference type="OMA" id="HIGELCM"/>
<dbReference type="AlphaFoldDB" id="A0A2R6W5L5"/>
<dbReference type="Proteomes" id="UP000244005">
    <property type="component" value="Unassembled WGS sequence"/>
</dbReference>
<dbReference type="InterPro" id="IPR029064">
    <property type="entry name" value="Ribosomal_eL30-like_sf"/>
</dbReference>
<name>A0A2R6W5L5_MARPO</name>
<organism evidence="1 2">
    <name type="scientific">Marchantia polymorpha</name>
    <name type="common">Common liverwort</name>
    <name type="synonym">Marchantia aquatica</name>
    <dbReference type="NCBI Taxonomy" id="3197"/>
    <lineage>
        <taxon>Eukaryota</taxon>
        <taxon>Viridiplantae</taxon>
        <taxon>Streptophyta</taxon>
        <taxon>Embryophyta</taxon>
        <taxon>Marchantiophyta</taxon>
        <taxon>Marchantiopsida</taxon>
        <taxon>Marchantiidae</taxon>
        <taxon>Marchantiales</taxon>
        <taxon>Marchantiaceae</taxon>
        <taxon>Marchantia</taxon>
    </lineage>
</organism>
<dbReference type="OrthoDB" id="20109at2759"/>
<dbReference type="PANTHER" id="PTHR47903:SF2">
    <property type="entry name" value="OS07G0636400 PROTEIN"/>
    <property type="match status" value="1"/>
</dbReference>
<dbReference type="EMBL" id="KZ772817">
    <property type="protein sequence ID" value="PTQ29150.1"/>
    <property type="molecule type" value="Genomic_DNA"/>
</dbReference>
<evidence type="ECO:0000313" key="2">
    <source>
        <dbReference type="Proteomes" id="UP000244005"/>
    </source>
</evidence>
<evidence type="ECO:0000313" key="1">
    <source>
        <dbReference type="EMBL" id="PTQ29150.1"/>
    </source>
</evidence>
<accession>A0A2R6W5L5</accession>
<keyword evidence="2" id="KW-1185">Reference proteome</keyword>
<gene>
    <name evidence="1" type="ORF">MARPO_0147s0029</name>
</gene>
<sequence>MESEFQRPISGKPLDSFLESLSRALKDSGVILKSEDSTERSRDQHGRGSLKAHFCTGINNVTRTLERIPKQEKKGISLSQKLATSMASCEEAPAGSPRGKPIKLQAIIVAMDVQPKILVSHIGELCMSRGIPMVSIIGGDGMGSLRLGKTLGLRTATVIGVKAGSSPINAALQAILKK</sequence>